<dbReference type="EMBL" id="FWWU01000008">
    <property type="protein sequence ID" value="SMB85416.1"/>
    <property type="molecule type" value="Genomic_DNA"/>
</dbReference>
<sequence length="73" mass="7579">MGVGTGTGRGGRRENQTGRPVKVPSGEGEKTKVTVAVGAELLELLRAQYPGLSDQDTLRAGLWAAVGRPVPHA</sequence>
<name>A0A1W1UWK8_9DEIO</name>
<protein>
    <submittedName>
        <fullName evidence="2">Uncharacterized protein</fullName>
    </submittedName>
</protein>
<evidence type="ECO:0000313" key="2">
    <source>
        <dbReference type="EMBL" id="SMB85416.1"/>
    </source>
</evidence>
<dbReference type="AlphaFoldDB" id="A0A1W1UWK8"/>
<keyword evidence="3" id="KW-1185">Reference proteome</keyword>
<evidence type="ECO:0000313" key="3">
    <source>
        <dbReference type="Proteomes" id="UP000192582"/>
    </source>
</evidence>
<organism evidence="2 3">
    <name type="scientific">Deinococcus hopiensis KR-140</name>
    <dbReference type="NCBI Taxonomy" id="695939"/>
    <lineage>
        <taxon>Bacteria</taxon>
        <taxon>Thermotogati</taxon>
        <taxon>Deinococcota</taxon>
        <taxon>Deinococci</taxon>
        <taxon>Deinococcales</taxon>
        <taxon>Deinococcaceae</taxon>
        <taxon>Deinococcus</taxon>
    </lineage>
</organism>
<dbReference type="RefSeq" id="WP_084047348.1">
    <property type="nucleotide sequence ID" value="NZ_FWWU01000008.1"/>
</dbReference>
<evidence type="ECO:0000256" key="1">
    <source>
        <dbReference type="SAM" id="MobiDB-lite"/>
    </source>
</evidence>
<reference evidence="2 3" key="1">
    <citation type="submission" date="2017-04" db="EMBL/GenBank/DDBJ databases">
        <authorList>
            <person name="Afonso C.L."/>
            <person name="Miller P.J."/>
            <person name="Scott M.A."/>
            <person name="Spackman E."/>
            <person name="Goraichik I."/>
            <person name="Dimitrov K.M."/>
            <person name="Suarez D.L."/>
            <person name="Swayne D.E."/>
        </authorList>
    </citation>
    <scope>NUCLEOTIDE SEQUENCE [LARGE SCALE GENOMIC DNA]</scope>
    <source>
        <strain evidence="2 3">KR-140</strain>
    </source>
</reference>
<accession>A0A1W1UWK8</accession>
<gene>
    <name evidence="2" type="ORF">SAMN00790413_03393</name>
</gene>
<feature type="region of interest" description="Disordered" evidence="1">
    <location>
        <begin position="1"/>
        <end position="29"/>
    </location>
</feature>
<proteinExistence type="predicted"/>
<dbReference type="Proteomes" id="UP000192582">
    <property type="component" value="Unassembled WGS sequence"/>
</dbReference>